<dbReference type="EMBL" id="CP106679">
    <property type="protein sequence ID" value="UXP32098.1"/>
    <property type="molecule type" value="Genomic_DNA"/>
</dbReference>
<accession>A0ABY6CRV8</accession>
<sequence length="392" mass="43449">MQKYLVIISLLLSATVHAQSDLVVDLQPNYTAGDPITLVCRGSTALPDRMIAIYAYGVESIHGQLEASQVSFQLPSQISQVAGRIKIKLLNKQEIVWQGETSVLVDQSSESSIEAYCGPKHLIVDKMDFAMITASLLDKYDNPYPDSTALNVQYMQGEHVTTFVTQMQDLVAFQRVYAPQKTGIGSVSIMNGQIGSKEFRLSYYANDPINYSLLIEREHRYADGNQLVHLKTTPIQDSTKNTVENGTAVYFYINDPNGNLNAQLIGQTISGVAQVNLPAPLEATTWTIHSSIPGYATSQNTQLHFEQAIKTLPVTHNERGIIVGPVLSYMGQQVKDGIVIKLIIKGEKYYYASSNPIKSGYAEFGWPLDMKTGKYSIEVSLNKTRNIIEITR</sequence>
<dbReference type="Proteomes" id="UP001065174">
    <property type="component" value="Chromosome"/>
</dbReference>
<evidence type="ECO:0000256" key="1">
    <source>
        <dbReference type="SAM" id="SignalP"/>
    </source>
</evidence>
<protein>
    <submittedName>
        <fullName evidence="2">Uncharacterized protein</fullName>
    </submittedName>
</protein>
<organism evidence="2 3">
    <name type="scientific">Reichenbachiella agarivorans</name>
    <dbReference type="NCBI Taxonomy" id="2979464"/>
    <lineage>
        <taxon>Bacteria</taxon>
        <taxon>Pseudomonadati</taxon>
        <taxon>Bacteroidota</taxon>
        <taxon>Cytophagia</taxon>
        <taxon>Cytophagales</taxon>
        <taxon>Reichenbachiellaceae</taxon>
        <taxon>Reichenbachiella</taxon>
    </lineage>
</organism>
<feature type="chain" id="PRO_5046880030" evidence="1">
    <location>
        <begin position="19"/>
        <end position="392"/>
    </location>
</feature>
<evidence type="ECO:0000313" key="3">
    <source>
        <dbReference type="Proteomes" id="UP001065174"/>
    </source>
</evidence>
<keyword evidence="1" id="KW-0732">Signal</keyword>
<name>A0ABY6CRV8_9BACT</name>
<keyword evidence="3" id="KW-1185">Reference proteome</keyword>
<reference evidence="2" key="1">
    <citation type="submission" date="2022-09" db="EMBL/GenBank/DDBJ databases">
        <title>Comparative genomics and taxonomic characterization of three novel marine species of genus Reichenbachiella exhibiting antioxidant and polysaccharide degradation activities.</title>
        <authorList>
            <person name="Muhammad N."/>
            <person name="Lee Y.-J."/>
            <person name="Ko J."/>
            <person name="Kim S.-G."/>
        </authorList>
    </citation>
    <scope>NUCLEOTIDE SEQUENCE</scope>
    <source>
        <strain evidence="2">BKB1-1</strain>
    </source>
</reference>
<evidence type="ECO:0000313" key="2">
    <source>
        <dbReference type="EMBL" id="UXP32098.1"/>
    </source>
</evidence>
<dbReference type="RefSeq" id="WP_262309535.1">
    <property type="nucleotide sequence ID" value="NZ_CP106679.1"/>
</dbReference>
<proteinExistence type="predicted"/>
<gene>
    <name evidence="2" type="ORF">N6H18_17280</name>
</gene>
<feature type="signal peptide" evidence="1">
    <location>
        <begin position="1"/>
        <end position="18"/>
    </location>
</feature>